<dbReference type="GeneID" id="89942953"/>
<gene>
    <name evidence="3" type="ORF">N656DRAFT_837435</name>
</gene>
<feature type="domain" description="NADP-dependent oxidoreductase" evidence="2">
    <location>
        <begin position="9"/>
        <end position="275"/>
    </location>
</feature>
<dbReference type="Gene3D" id="3.20.20.100">
    <property type="entry name" value="NADP-dependent oxidoreductase domain"/>
    <property type="match status" value="1"/>
</dbReference>
<dbReference type="InterPro" id="IPR036812">
    <property type="entry name" value="NAD(P)_OxRdtase_dom_sf"/>
</dbReference>
<evidence type="ECO:0000313" key="3">
    <source>
        <dbReference type="EMBL" id="KAK4111921.1"/>
    </source>
</evidence>
<dbReference type="GO" id="GO:0005737">
    <property type="term" value="C:cytoplasm"/>
    <property type="evidence" value="ECO:0007669"/>
    <property type="project" value="TreeGrafter"/>
</dbReference>
<comment type="caution">
    <text evidence="3">The sequence shown here is derived from an EMBL/GenBank/DDBJ whole genome shotgun (WGS) entry which is preliminary data.</text>
</comment>
<dbReference type="InterPro" id="IPR050791">
    <property type="entry name" value="Aldo-Keto_reductase"/>
</dbReference>
<dbReference type="Proteomes" id="UP001302812">
    <property type="component" value="Unassembled WGS sequence"/>
</dbReference>
<protein>
    <submittedName>
        <fullName evidence="3">Aldo/keto reductase</fullName>
    </submittedName>
</protein>
<keyword evidence="1" id="KW-0560">Oxidoreductase</keyword>
<dbReference type="AlphaFoldDB" id="A0AAN6YR27"/>
<keyword evidence="4" id="KW-1185">Reference proteome</keyword>
<name>A0AAN6YR27_9PEZI</name>
<organism evidence="3 4">
    <name type="scientific">Canariomyces notabilis</name>
    <dbReference type="NCBI Taxonomy" id="2074819"/>
    <lineage>
        <taxon>Eukaryota</taxon>
        <taxon>Fungi</taxon>
        <taxon>Dikarya</taxon>
        <taxon>Ascomycota</taxon>
        <taxon>Pezizomycotina</taxon>
        <taxon>Sordariomycetes</taxon>
        <taxon>Sordariomycetidae</taxon>
        <taxon>Sordariales</taxon>
        <taxon>Chaetomiaceae</taxon>
        <taxon>Canariomyces</taxon>
    </lineage>
</organism>
<evidence type="ECO:0000259" key="2">
    <source>
        <dbReference type="Pfam" id="PF00248"/>
    </source>
</evidence>
<reference evidence="3" key="2">
    <citation type="submission" date="2023-05" db="EMBL/GenBank/DDBJ databases">
        <authorList>
            <consortium name="Lawrence Berkeley National Laboratory"/>
            <person name="Steindorff A."/>
            <person name="Hensen N."/>
            <person name="Bonometti L."/>
            <person name="Westerberg I."/>
            <person name="Brannstrom I.O."/>
            <person name="Guillou S."/>
            <person name="Cros-Aarteil S."/>
            <person name="Calhoun S."/>
            <person name="Haridas S."/>
            <person name="Kuo A."/>
            <person name="Mondo S."/>
            <person name="Pangilinan J."/>
            <person name="Riley R."/>
            <person name="Labutti K."/>
            <person name="Andreopoulos B."/>
            <person name="Lipzen A."/>
            <person name="Chen C."/>
            <person name="Yanf M."/>
            <person name="Daum C."/>
            <person name="Ng V."/>
            <person name="Clum A."/>
            <person name="Ohm R."/>
            <person name="Martin F."/>
            <person name="Silar P."/>
            <person name="Natvig D."/>
            <person name="Lalanne C."/>
            <person name="Gautier V."/>
            <person name="Ament-Velasquez S.L."/>
            <person name="Kruys A."/>
            <person name="Hutchinson M.I."/>
            <person name="Powell A.J."/>
            <person name="Barry K."/>
            <person name="Miller A.N."/>
            <person name="Grigoriev I.V."/>
            <person name="Debuchy R."/>
            <person name="Gladieux P."/>
            <person name="Thoren M.H."/>
            <person name="Johannesson H."/>
        </authorList>
    </citation>
    <scope>NUCLEOTIDE SEQUENCE</scope>
    <source>
        <strain evidence="3">CBS 508.74</strain>
    </source>
</reference>
<dbReference type="PANTHER" id="PTHR43625:SF78">
    <property type="entry name" value="PYRIDOXAL REDUCTASE-RELATED"/>
    <property type="match status" value="1"/>
</dbReference>
<evidence type="ECO:0000313" key="4">
    <source>
        <dbReference type="Proteomes" id="UP001302812"/>
    </source>
</evidence>
<evidence type="ECO:0000256" key="1">
    <source>
        <dbReference type="ARBA" id="ARBA00023002"/>
    </source>
</evidence>
<dbReference type="CDD" id="cd19077">
    <property type="entry name" value="AKR_AKR8A1-2"/>
    <property type="match status" value="1"/>
</dbReference>
<proteinExistence type="predicted"/>
<accession>A0AAN6YR27</accession>
<dbReference type="SUPFAM" id="SSF51430">
    <property type="entry name" value="NAD(P)-linked oxidoreductase"/>
    <property type="match status" value="1"/>
</dbReference>
<dbReference type="RefSeq" id="XP_064669491.1">
    <property type="nucleotide sequence ID" value="XM_064818827.1"/>
</dbReference>
<sequence>MSIPSTTDIGSGARGLTRPWALTDYSAAAKIMKNALDHGANFWNGSLHYGPPHANSLQLLKYYFDNHPEDADKVVLSIKGAYDPKTHTPDGSPEGIRASVGEALKVLNGVKNIDIFECARVDPNVPIETSVRALAELVKEGKIGGIGLSEVSANTIRRAHAVHPIAAVEVELSLFTTDPLTNGVADTCHELGIPLIAYSPISRGWLTGGFHKPEDIPANDMRRILPRFQPGVFEKNFKLVEAVERIAKRRGTTVAQLAIAWVLRQGAIPIPGSTKDVPLTEQDLQEIQKLLDALPIAGERYGGQHEKLLNL</sequence>
<dbReference type="Pfam" id="PF00248">
    <property type="entry name" value="Aldo_ket_red"/>
    <property type="match status" value="1"/>
</dbReference>
<dbReference type="InterPro" id="IPR023210">
    <property type="entry name" value="NADP_OxRdtase_dom"/>
</dbReference>
<reference evidence="3" key="1">
    <citation type="journal article" date="2023" name="Mol. Phylogenet. Evol.">
        <title>Genome-scale phylogeny and comparative genomics of the fungal order Sordariales.</title>
        <authorList>
            <person name="Hensen N."/>
            <person name="Bonometti L."/>
            <person name="Westerberg I."/>
            <person name="Brannstrom I.O."/>
            <person name="Guillou S."/>
            <person name="Cros-Aarteil S."/>
            <person name="Calhoun S."/>
            <person name="Haridas S."/>
            <person name="Kuo A."/>
            <person name="Mondo S."/>
            <person name="Pangilinan J."/>
            <person name="Riley R."/>
            <person name="LaButti K."/>
            <person name="Andreopoulos B."/>
            <person name="Lipzen A."/>
            <person name="Chen C."/>
            <person name="Yan M."/>
            <person name="Daum C."/>
            <person name="Ng V."/>
            <person name="Clum A."/>
            <person name="Steindorff A."/>
            <person name="Ohm R.A."/>
            <person name="Martin F."/>
            <person name="Silar P."/>
            <person name="Natvig D.O."/>
            <person name="Lalanne C."/>
            <person name="Gautier V."/>
            <person name="Ament-Velasquez S.L."/>
            <person name="Kruys A."/>
            <person name="Hutchinson M.I."/>
            <person name="Powell A.J."/>
            <person name="Barry K."/>
            <person name="Miller A.N."/>
            <person name="Grigoriev I.V."/>
            <person name="Debuchy R."/>
            <person name="Gladieux P."/>
            <person name="Hiltunen Thoren M."/>
            <person name="Johannesson H."/>
        </authorList>
    </citation>
    <scope>NUCLEOTIDE SEQUENCE</scope>
    <source>
        <strain evidence="3">CBS 508.74</strain>
    </source>
</reference>
<dbReference type="PANTHER" id="PTHR43625">
    <property type="entry name" value="AFLATOXIN B1 ALDEHYDE REDUCTASE"/>
    <property type="match status" value="1"/>
</dbReference>
<dbReference type="GO" id="GO:0016491">
    <property type="term" value="F:oxidoreductase activity"/>
    <property type="evidence" value="ECO:0007669"/>
    <property type="project" value="UniProtKB-KW"/>
</dbReference>
<dbReference type="EMBL" id="MU853344">
    <property type="protein sequence ID" value="KAK4111921.1"/>
    <property type="molecule type" value="Genomic_DNA"/>
</dbReference>